<evidence type="ECO:0000313" key="4">
    <source>
        <dbReference type="EMBL" id="KAB8069648.1"/>
    </source>
</evidence>
<keyword evidence="5" id="KW-1185">Reference proteome</keyword>
<sequence length="331" mass="35890">MSSKLIFITGATGFIGAATALQALQSGYRLRISVRKQEQIQHLKDTFKNYAKRLEFVVVPDITQQSAFAGKLDGADYIVHLASPLPHGDDKASYFNPAIEGTTAILKEAARVPSIKKVVITSSIAALFPMSGIPEGGIIREENGWDLSVDKNANFAGTDAFSTAMILYKASKMLANNASWDFKNKVKPHFALVTIHPAFVYGHNVLQTTAEGAKGTNGALFATIMTGQALGNITAVHVKDVAEAHIKALDDRVPDGSKYLLSGNKASWKDVVNILKKDYPGVPFKLAEGVEGDSWAVDTTRAETELGIKWRSLSSIVHEVMDQQLAFQKDI</sequence>
<dbReference type="FunFam" id="3.40.50.720:FF:000426">
    <property type="entry name" value="Aldehyde reductase 2"/>
    <property type="match status" value="1"/>
</dbReference>
<dbReference type="InterPro" id="IPR036291">
    <property type="entry name" value="NAD(P)-bd_dom_sf"/>
</dbReference>
<dbReference type="PANTHER" id="PTHR10366:SF812">
    <property type="entry name" value="VPS9 DOMAIN-CONTAINING PROTEIN"/>
    <property type="match status" value="1"/>
</dbReference>
<name>A0A5N5WM73_9EURO</name>
<proteinExistence type="inferred from homology"/>
<evidence type="ECO:0000256" key="1">
    <source>
        <dbReference type="ARBA" id="ARBA00023002"/>
    </source>
</evidence>
<dbReference type="AlphaFoldDB" id="A0A5N5WM73"/>
<dbReference type="OrthoDB" id="2735536at2759"/>
<dbReference type="EMBL" id="ML732332">
    <property type="protein sequence ID" value="KAB8069648.1"/>
    <property type="molecule type" value="Genomic_DNA"/>
</dbReference>
<accession>A0A5N5WM73</accession>
<dbReference type="Gene3D" id="3.40.50.720">
    <property type="entry name" value="NAD(P)-binding Rossmann-like Domain"/>
    <property type="match status" value="1"/>
</dbReference>
<gene>
    <name evidence="4" type="ORF">BDV29DRAFT_161213</name>
</gene>
<dbReference type="Pfam" id="PF01370">
    <property type="entry name" value="Epimerase"/>
    <property type="match status" value="1"/>
</dbReference>
<keyword evidence="1" id="KW-0560">Oxidoreductase</keyword>
<feature type="domain" description="NAD-dependent epimerase/dehydratase" evidence="3">
    <location>
        <begin position="6"/>
        <end position="252"/>
    </location>
</feature>
<dbReference type="GO" id="GO:0016616">
    <property type="term" value="F:oxidoreductase activity, acting on the CH-OH group of donors, NAD or NADP as acceptor"/>
    <property type="evidence" value="ECO:0007669"/>
    <property type="project" value="TreeGrafter"/>
</dbReference>
<evidence type="ECO:0000259" key="3">
    <source>
        <dbReference type="Pfam" id="PF01370"/>
    </source>
</evidence>
<dbReference type="InterPro" id="IPR001509">
    <property type="entry name" value="Epimerase_deHydtase"/>
</dbReference>
<organism evidence="4 5">
    <name type="scientific">Aspergillus leporis</name>
    <dbReference type="NCBI Taxonomy" id="41062"/>
    <lineage>
        <taxon>Eukaryota</taxon>
        <taxon>Fungi</taxon>
        <taxon>Dikarya</taxon>
        <taxon>Ascomycota</taxon>
        <taxon>Pezizomycotina</taxon>
        <taxon>Eurotiomycetes</taxon>
        <taxon>Eurotiomycetidae</taxon>
        <taxon>Eurotiales</taxon>
        <taxon>Aspergillaceae</taxon>
        <taxon>Aspergillus</taxon>
        <taxon>Aspergillus subgen. Circumdati</taxon>
    </lineage>
</organism>
<dbReference type="InterPro" id="IPR050425">
    <property type="entry name" value="NAD(P)_dehydrat-like"/>
</dbReference>
<evidence type="ECO:0000313" key="5">
    <source>
        <dbReference type="Proteomes" id="UP000326565"/>
    </source>
</evidence>
<protein>
    <recommendedName>
        <fullName evidence="3">NAD-dependent epimerase/dehydratase domain-containing protein</fullName>
    </recommendedName>
</protein>
<dbReference type="Proteomes" id="UP000326565">
    <property type="component" value="Unassembled WGS sequence"/>
</dbReference>
<dbReference type="SUPFAM" id="SSF51735">
    <property type="entry name" value="NAD(P)-binding Rossmann-fold domains"/>
    <property type="match status" value="1"/>
</dbReference>
<dbReference type="PANTHER" id="PTHR10366">
    <property type="entry name" value="NAD DEPENDENT EPIMERASE/DEHYDRATASE"/>
    <property type="match status" value="1"/>
</dbReference>
<evidence type="ECO:0000256" key="2">
    <source>
        <dbReference type="ARBA" id="ARBA00023445"/>
    </source>
</evidence>
<comment type="similarity">
    <text evidence="2">Belongs to the NAD(P)-dependent epimerase/dehydratase family. Dihydroflavonol-4-reductase subfamily.</text>
</comment>
<reference evidence="4 5" key="1">
    <citation type="submission" date="2019-04" db="EMBL/GenBank/DDBJ databases">
        <title>Friends and foes A comparative genomics study of 23 Aspergillus species from section Flavi.</title>
        <authorList>
            <consortium name="DOE Joint Genome Institute"/>
            <person name="Kjaerbolling I."/>
            <person name="Vesth T."/>
            <person name="Frisvad J.C."/>
            <person name="Nybo J.L."/>
            <person name="Theobald S."/>
            <person name="Kildgaard S."/>
            <person name="Isbrandt T."/>
            <person name="Kuo A."/>
            <person name="Sato A."/>
            <person name="Lyhne E.K."/>
            <person name="Kogle M.E."/>
            <person name="Wiebenga A."/>
            <person name="Kun R.S."/>
            <person name="Lubbers R.J."/>
            <person name="Makela M.R."/>
            <person name="Barry K."/>
            <person name="Chovatia M."/>
            <person name="Clum A."/>
            <person name="Daum C."/>
            <person name="Haridas S."/>
            <person name="He G."/>
            <person name="LaButti K."/>
            <person name="Lipzen A."/>
            <person name="Mondo S."/>
            <person name="Riley R."/>
            <person name="Salamov A."/>
            <person name="Simmons B.A."/>
            <person name="Magnuson J.K."/>
            <person name="Henrissat B."/>
            <person name="Mortensen U.H."/>
            <person name="Larsen T.O."/>
            <person name="Devries R.P."/>
            <person name="Grigoriev I.V."/>
            <person name="Machida M."/>
            <person name="Baker S.E."/>
            <person name="Andersen M.R."/>
        </authorList>
    </citation>
    <scope>NUCLEOTIDE SEQUENCE [LARGE SCALE GENOMIC DNA]</scope>
    <source>
        <strain evidence="4 5">CBS 151.66</strain>
    </source>
</reference>